<evidence type="ECO:0000313" key="16">
    <source>
        <dbReference type="EMBL" id="VVT55750.1"/>
    </source>
</evidence>
<comment type="similarity">
    <text evidence="2">Belongs to the ferric reductase (FRE) family.</text>
</comment>
<dbReference type="InterPro" id="IPR013112">
    <property type="entry name" value="FAD-bd_8"/>
</dbReference>
<evidence type="ECO:0000256" key="11">
    <source>
        <dbReference type="ARBA" id="ARBA00023136"/>
    </source>
</evidence>
<dbReference type="GO" id="GO:0000293">
    <property type="term" value="F:ferric-chelate reductase activity"/>
    <property type="evidence" value="ECO:0007669"/>
    <property type="project" value="UniProtKB-ARBA"/>
</dbReference>
<dbReference type="InterPro" id="IPR017927">
    <property type="entry name" value="FAD-bd_FR_type"/>
</dbReference>
<dbReference type="GO" id="GO:0005886">
    <property type="term" value="C:plasma membrane"/>
    <property type="evidence" value="ECO:0007669"/>
    <property type="project" value="TreeGrafter"/>
</dbReference>
<keyword evidence="14" id="KW-0732">Signal</keyword>
<dbReference type="EMBL" id="CABVLU010000003">
    <property type="protein sequence ID" value="VVT55750.1"/>
    <property type="molecule type" value="Genomic_DNA"/>
</dbReference>
<keyword evidence="9" id="KW-0560">Oxidoreductase</keyword>
<accession>A0A5E8C1C4</accession>
<evidence type="ECO:0000256" key="2">
    <source>
        <dbReference type="ARBA" id="ARBA00006278"/>
    </source>
</evidence>
<keyword evidence="8 13" id="KW-1133">Transmembrane helix</keyword>
<dbReference type="GO" id="GO:0006826">
    <property type="term" value="P:iron ion transport"/>
    <property type="evidence" value="ECO:0007669"/>
    <property type="project" value="TreeGrafter"/>
</dbReference>
<keyword evidence="5 13" id="KW-0812">Transmembrane</keyword>
<dbReference type="Pfam" id="PF08022">
    <property type="entry name" value="FAD_binding_8"/>
    <property type="match status" value="1"/>
</dbReference>
<keyword evidence="12" id="KW-0325">Glycoprotein</keyword>
<feature type="signal peptide" evidence="14">
    <location>
        <begin position="1"/>
        <end position="19"/>
    </location>
</feature>
<evidence type="ECO:0000256" key="10">
    <source>
        <dbReference type="ARBA" id="ARBA00023065"/>
    </source>
</evidence>
<feature type="transmembrane region" description="Helical" evidence="13">
    <location>
        <begin position="313"/>
        <end position="333"/>
    </location>
</feature>
<dbReference type="PANTHER" id="PTHR32361:SF9">
    <property type="entry name" value="FERRIC REDUCTASE TRANSMEMBRANE COMPONENT 3-RELATED"/>
    <property type="match status" value="1"/>
</dbReference>
<comment type="subcellular location">
    <subcellularLocation>
        <location evidence="1">Membrane</location>
        <topology evidence="1">Multi-pass membrane protein</topology>
    </subcellularLocation>
</comment>
<dbReference type="InterPro" id="IPR039261">
    <property type="entry name" value="FNR_nucleotide-bd"/>
</dbReference>
<keyword evidence="10" id="KW-0406">Ion transport</keyword>
<dbReference type="OrthoDB" id="167398at2759"/>
<feature type="domain" description="FAD-binding FR-type" evidence="15">
    <location>
        <begin position="410"/>
        <end position="532"/>
    </location>
</feature>
<feature type="chain" id="PRO_5023128298" description="FAD-binding FR-type domain-containing protein" evidence="14">
    <location>
        <begin position="20"/>
        <end position="697"/>
    </location>
</feature>
<dbReference type="PROSITE" id="PS51384">
    <property type="entry name" value="FAD_FR"/>
    <property type="match status" value="1"/>
</dbReference>
<dbReference type="GeneID" id="43583534"/>
<evidence type="ECO:0000256" key="13">
    <source>
        <dbReference type="SAM" id="Phobius"/>
    </source>
</evidence>
<dbReference type="InterPro" id="IPR051410">
    <property type="entry name" value="Ferric/Cupric_Reductase"/>
</dbReference>
<feature type="transmembrane region" description="Helical" evidence="13">
    <location>
        <begin position="233"/>
        <end position="254"/>
    </location>
</feature>
<evidence type="ECO:0000256" key="8">
    <source>
        <dbReference type="ARBA" id="ARBA00022989"/>
    </source>
</evidence>
<keyword evidence="6" id="KW-0274">FAD</keyword>
<dbReference type="Proteomes" id="UP000398389">
    <property type="component" value="Unassembled WGS sequence"/>
</dbReference>
<evidence type="ECO:0000256" key="14">
    <source>
        <dbReference type="SAM" id="SignalP"/>
    </source>
</evidence>
<dbReference type="Pfam" id="PF01794">
    <property type="entry name" value="Ferric_reduct"/>
    <property type="match status" value="1"/>
</dbReference>
<evidence type="ECO:0000256" key="9">
    <source>
        <dbReference type="ARBA" id="ARBA00023002"/>
    </source>
</evidence>
<protein>
    <recommendedName>
        <fullName evidence="15">FAD-binding FR-type domain-containing protein</fullName>
    </recommendedName>
</protein>
<evidence type="ECO:0000313" key="17">
    <source>
        <dbReference type="Proteomes" id="UP000398389"/>
    </source>
</evidence>
<organism evidence="16 17">
    <name type="scientific">Magnusiomyces paraingens</name>
    <dbReference type="NCBI Taxonomy" id="2606893"/>
    <lineage>
        <taxon>Eukaryota</taxon>
        <taxon>Fungi</taxon>
        <taxon>Dikarya</taxon>
        <taxon>Ascomycota</taxon>
        <taxon>Saccharomycotina</taxon>
        <taxon>Dipodascomycetes</taxon>
        <taxon>Dipodascales</taxon>
        <taxon>Dipodascaceae</taxon>
        <taxon>Magnusiomyces</taxon>
    </lineage>
</organism>
<dbReference type="RefSeq" id="XP_031855325.1">
    <property type="nucleotide sequence ID" value="XM_031999434.1"/>
</dbReference>
<feature type="transmembrane region" description="Helical" evidence="13">
    <location>
        <begin position="373"/>
        <end position="394"/>
    </location>
</feature>
<keyword evidence="11 13" id="KW-0472">Membrane</keyword>
<feature type="transmembrane region" description="Helical" evidence="13">
    <location>
        <begin position="158"/>
        <end position="180"/>
    </location>
</feature>
<sequence>MKLFPQLTLLFVWLCSVIATNSGDALFRGCSAWVAKYKFECPSKYAKAKGGRVTACNCWSPEFIATYVDCATRAKGANTKYGLQSLLGACGTKTIRPDLTLDEINQIYQNATDYFVDVKSIKNKTETSYYPIKFTQAQVDQAQRSFAAGFYAKYTGQLYGGLLLAYFGAILLAASISNLLKKVAPGFVHKSTNNKVALFFRRKLINPALFGNKHSVPVKWGPFNMSLPTRAQFWVLAVYFGMYIIFIFIKYDIYDGNTRFATRALQISRYVGDRAAIMALAQLPLVFTFAGRNNILIFITGLSYDTMNLYHRWVSRVMYMNIFIHAVCFSINYRKQGKYFSELSESDIVWGISACVCGGFTMFFSLRHFREKIYEIFLLSHWAFVIFFTVGAWYHVKSHGYMEWIYTAIAIWAFDRLGRLVRIAVNGVNAKAHLELHPQHLIKIKVDYNSFWNPHAGAYAFIHFLNPLWRSWENHPFTMYPSPTPGEEKKLVFCARVRNGKTKQLQNYLAANSNAKTVPVFIDGPYGNTAPLQTSDTIVIITGGIGFTGGYSYACKLTHQAEKKNITFIWAIQNHENVETFRDELEYLYKNDVNVFIYLSNEPNGLQRKITVEKHNSDPENLNEKDFSSGSTISFNTMFARPDLKVIIESAITEAPGSIGFLVCGPGSMNDDVRRNVSNNMGRGKGRVDLYIEAFNW</sequence>
<keyword evidence="3" id="KW-0813">Transport</keyword>
<keyword evidence="7" id="KW-0249">Electron transport</keyword>
<proteinExistence type="inferred from homology"/>
<dbReference type="SFLD" id="SFLDG01168">
    <property type="entry name" value="Ferric_reductase_subgroup_(FRE"/>
    <property type="match status" value="1"/>
</dbReference>
<feature type="transmembrane region" description="Helical" evidence="13">
    <location>
        <begin position="348"/>
        <end position="366"/>
    </location>
</feature>
<evidence type="ECO:0000256" key="7">
    <source>
        <dbReference type="ARBA" id="ARBA00022982"/>
    </source>
</evidence>
<evidence type="ECO:0000256" key="1">
    <source>
        <dbReference type="ARBA" id="ARBA00004141"/>
    </source>
</evidence>
<dbReference type="AlphaFoldDB" id="A0A5E8C1C4"/>
<dbReference type="InterPro" id="IPR013121">
    <property type="entry name" value="Fe_red_NAD-bd_6"/>
</dbReference>
<evidence type="ECO:0000259" key="15">
    <source>
        <dbReference type="PROSITE" id="PS51384"/>
    </source>
</evidence>
<dbReference type="GO" id="GO:0006879">
    <property type="term" value="P:intracellular iron ion homeostasis"/>
    <property type="evidence" value="ECO:0007669"/>
    <property type="project" value="TreeGrafter"/>
</dbReference>
<keyword evidence="4" id="KW-0285">Flavoprotein</keyword>
<dbReference type="Pfam" id="PF08030">
    <property type="entry name" value="NAD_binding_6"/>
    <property type="match status" value="1"/>
</dbReference>
<reference evidence="16 17" key="1">
    <citation type="submission" date="2019-09" db="EMBL/GenBank/DDBJ databases">
        <authorList>
            <person name="Brejova B."/>
        </authorList>
    </citation>
    <scope>NUCLEOTIDE SEQUENCE [LARGE SCALE GENOMIC DNA]</scope>
</reference>
<dbReference type="PANTHER" id="PTHR32361">
    <property type="entry name" value="FERRIC/CUPRIC REDUCTASE TRANSMEMBRANE COMPONENT"/>
    <property type="match status" value="1"/>
</dbReference>
<evidence type="ECO:0000256" key="6">
    <source>
        <dbReference type="ARBA" id="ARBA00022827"/>
    </source>
</evidence>
<evidence type="ECO:0000256" key="3">
    <source>
        <dbReference type="ARBA" id="ARBA00022448"/>
    </source>
</evidence>
<dbReference type="SUPFAM" id="SSF52343">
    <property type="entry name" value="Ferredoxin reductase-like, C-terminal NADP-linked domain"/>
    <property type="match status" value="1"/>
</dbReference>
<evidence type="ECO:0000256" key="5">
    <source>
        <dbReference type="ARBA" id="ARBA00022692"/>
    </source>
</evidence>
<feature type="transmembrane region" description="Helical" evidence="13">
    <location>
        <begin position="274"/>
        <end position="292"/>
    </location>
</feature>
<dbReference type="InterPro" id="IPR013130">
    <property type="entry name" value="Fe3_Rdtase_TM_dom"/>
</dbReference>
<name>A0A5E8C1C4_9ASCO</name>
<dbReference type="GO" id="GO:0015677">
    <property type="term" value="P:copper ion import"/>
    <property type="evidence" value="ECO:0007669"/>
    <property type="project" value="TreeGrafter"/>
</dbReference>
<keyword evidence="17" id="KW-1185">Reference proteome</keyword>
<evidence type="ECO:0000256" key="4">
    <source>
        <dbReference type="ARBA" id="ARBA00022630"/>
    </source>
</evidence>
<dbReference type="CDD" id="cd06186">
    <property type="entry name" value="NOX_Duox_like_FAD_NADP"/>
    <property type="match status" value="1"/>
</dbReference>
<evidence type="ECO:0000256" key="12">
    <source>
        <dbReference type="ARBA" id="ARBA00023180"/>
    </source>
</evidence>
<dbReference type="SFLD" id="SFLDS00052">
    <property type="entry name" value="Ferric_Reductase_Domain"/>
    <property type="match status" value="1"/>
</dbReference>
<gene>
    <name evidence="16" type="ORF">SAPINGB_P004719</name>
</gene>
<dbReference type="Gene3D" id="3.40.50.80">
    <property type="entry name" value="Nucleotide-binding domain of ferredoxin-NADP reductase (FNR) module"/>
    <property type="match status" value="1"/>
</dbReference>